<feature type="transmembrane region" description="Helical" evidence="8">
    <location>
        <begin position="496"/>
        <end position="514"/>
    </location>
</feature>
<proteinExistence type="inferred from homology"/>
<dbReference type="Gene3D" id="1.20.1730.10">
    <property type="entry name" value="Sodium/glucose cotransporter"/>
    <property type="match status" value="1"/>
</dbReference>
<sequence>MQLCLGLVAVDVVSHWTWVSTLLQSANETFTYGISGSFWYATSSSVQILLFGIVAMEIKRRAPKAHTVLELVRRRWGHLASLVFLYLCYLNNFFVCAILFIGAGNALTASTGMNIYAALLLVPLTITIYTVMGGLKATFTSSYLHTVVIFVTLNLFIFKVYSSDIYPLGSIGKVWRNLTTYGNYVPVDGNKGGSYLTILSRGGLEFGVLNFIASFGSVWSDQSYWQSAIAAEPKAAFRAYILGGLLWIPIPLALSTSLGLAVLAADLPLTTAEGNQGLVPVAAAYFVLGKGGVVLILSIVYMAVTSAGSAEFIAMSSLFTYDIYKTYIRPEAGGQELLYVSRVAVLSIGLGMGAFSCLIYKVGIDVNFLFLVSGLMISSTVPALTFMLTWSAVPTGAAVSSAIGGQICAITAWLLHAKIAYHKLTVSDTLQRLGPTLTGTVVSLVASGLICTCWTLLFPDKTASYERFKDIQTVDDDLIAPSDGEMLELDASFRRSSIVAVGLSVLLVVLWPILTVPAGVFSKGYFGLWIVISIVWALVATFICTFLPLIESRQIICKVLKIVFLSGRSQKIIPL</sequence>
<keyword evidence="3" id="KW-0813">Transport</keyword>
<dbReference type="Proteomes" id="UP000886520">
    <property type="component" value="Chromosome 4"/>
</dbReference>
<dbReference type="InterPro" id="IPR001734">
    <property type="entry name" value="Na/solute_symporter"/>
</dbReference>
<feature type="transmembrane region" description="Helical" evidence="8">
    <location>
        <begin position="397"/>
        <end position="416"/>
    </location>
</feature>
<feature type="transmembrane region" description="Helical" evidence="8">
    <location>
        <begin position="339"/>
        <end position="362"/>
    </location>
</feature>
<evidence type="ECO:0008006" key="11">
    <source>
        <dbReference type="Google" id="ProtNLM"/>
    </source>
</evidence>
<evidence type="ECO:0000256" key="6">
    <source>
        <dbReference type="ARBA" id="ARBA00023136"/>
    </source>
</evidence>
<dbReference type="PROSITE" id="PS50283">
    <property type="entry name" value="NA_SOLUT_SYMP_3"/>
    <property type="match status" value="1"/>
</dbReference>
<feature type="transmembrane region" description="Helical" evidence="8">
    <location>
        <begin position="142"/>
        <end position="161"/>
    </location>
</feature>
<comment type="subcellular location">
    <subcellularLocation>
        <location evidence="1">Membrane</location>
        <topology evidence="1">Multi-pass membrane protein</topology>
    </subcellularLocation>
</comment>
<evidence type="ECO:0000313" key="10">
    <source>
        <dbReference type="Proteomes" id="UP000886520"/>
    </source>
</evidence>
<feature type="transmembrane region" description="Helical" evidence="8">
    <location>
        <begin position="38"/>
        <end position="58"/>
    </location>
</feature>
<keyword evidence="6 8" id="KW-0472">Membrane</keyword>
<comment type="caution">
    <text evidence="9">The sequence shown here is derived from an EMBL/GenBank/DDBJ whole genome shotgun (WGS) entry which is preliminary data.</text>
</comment>
<reference evidence="9" key="1">
    <citation type="submission" date="2021-01" db="EMBL/GenBank/DDBJ databases">
        <title>Adiantum capillus-veneris genome.</title>
        <authorList>
            <person name="Fang Y."/>
            <person name="Liao Q."/>
        </authorList>
    </citation>
    <scope>NUCLEOTIDE SEQUENCE</scope>
    <source>
        <strain evidence="9">H3</strain>
        <tissue evidence="9">Leaf</tissue>
    </source>
</reference>
<feature type="transmembrane region" description="Helical" evidence="8">
    <location>
        <begin position="368"/>
        <end position="390"/>
    </location>
</feature>
<evidence type="ECO:0000256" key="5">
    <source>
        <dbReference type="ARBA" id="ARBA00022989"/>
    </source>
</evidence>
<dbReference type="GO" id="GO:0015204">
    <property type="term" value="F:urea transmembrane transporter activity"/>
    <property type="evidence" value="ECO:0007669"/>
    <property type="project" value="InterPro"/>
</dbReference>
<keyword evidence="5 8" id="KW-1133">Transmembrane helix</keyword>
<comment type="similarity">
    <text evidence="2 7">Belongs to the sodium:solute symporter (SSF) (TC 2.A.21) family.</text>
</comment>
<evidence type="ECO:0000256" key="2">
    <source>
        <dbReference type="ARBA" id="ARBA00006434"/>
    </source>
</evidence>
<evidence type="ECO:0000313" key="9">
    <source>
        <dbReference type="EMBL" id="KAI5081162.1"/>
    </source>
</evidence>
<protein>
    <recommendedName>
        <fullName evidence="11">Urea active transporter</fullName>
    </recommendedName>
</protein>
<feature type="transmembrane region" description="Helical" evidence="8">
    <location>
        <begin position="115"/>
        <end position="135"/>
    </location>
</feature>
<dbReference type="InterPro" id="IPR031155">
    <property type="entry name" value="DUR"/>
</dbReference>
<dbReference type="Pfam" id="PF00474">
    <property type="entry name" value="SSF"/>
    <property type="match status" value="1"/>
</dbReference>
<dbReference type="PANTHER" id="PTHR46154">
    <property type="match status" value="1"/>
</dbReference>
<dbReference type="AlphaFoldDB" id="A0A9D4V943"/>
<dbReference type="GO" id="GO:0005886">
    <property type="term" value="C:plasma membrane"/>
    <property type="evidence" value="ECO:0007669"/>
    <property type="project" value="TreeGrafter"/>
</dbReference>
<keyword evidence="4 8" id="KW-0812">Transmembrane</keyword>
<dbReference type="OrthoDB" id="6132759at2759"/>
<evidence type="ECO:0000256" key="4">
    <source>
        <dbReference type="ARBA" id="ARBA00022692"/>
    </source>
</evidence>
<feature type="transmembrane region" description="Helical" evidence="8">
    <location>
        <begin position="436"/>
        <end position="458"/>
    </location>
</feature>
<organism evidence="9 10">
    <name type="scientific">Adiantum capillus-veneris</name>
    <name type="common">Maidenhair fern</name>
    <dbReference type="NCBI Taxonomy" id="13818"/>
    <lineage>
        <taxon>Eukaryota</taxon>
        <taxon>Viridiplantae</taxon>
        <taxon>Streptophyta</taxon>
        <taxon>Embryophyta</taxon>
        <taxon>Tracheophyta</taxon>
        <taxon>Polypodiopsida</taxon>
        <taxon>Polypodiidae</taxon>
        <taxon>Polypodiales</taxon>
        <taxon>Pteridineae</taxon>
        <taxon>Pteridaceae</taxon>
        <taxon>Vittarioideae</taxon>
        <taxon>Adiantum</taxon>
    </lineage>
</organism>
<dbReference type="InterPro" id="IPR038377">
    <property type="entry name" value="Na/Glc_symporter_sf"/>
</dbReference>
<feature type="transmembrane region" description="Helical" evidence="8">
    <location>
        <begin position="283"/>
        <end position="304"/>
    </location>
</feature>
<feature type="transmembrane region" description="Helical" evidence="8">
    <location>
        <begin position="240"/>
        <end position="263"/>
    </location>
</feature>
<feature type="transmembrane region" description="Helical" evidence="8">
    <location>
        <begin position="526"/>
        <end position="550"/>
    </location>
</feature>
<feature type="transmembrane region" description="Helical" evidence="8">
    <location>
        <begin position="79"/>
        <end position="103"/>
    </location>
</feature>
<feature type="transmembrane region" description="Helical" evidence="8">
    <location>
        <begin position="198"/>
        <end position="219"/>
    </location>
</feature>
<keyword evidence="10" id="KW-1185">Reference proteome</keyword>
<gene>
    <name evidence="9" type="ORF">GOP47_0004345</name>
</gene>
<evidence type="ECO:0000256" key="8">
    <source>
        <dbReference type="SAM" id="Phobius"/>
    </source>
</evidence>
<evidence type="ECO:0000256" key="7">
    <source>
        <dbReference type="RuleBase" id="RU362091"/>
    </source>
</evidence>
<evidence type="ECO:0000256" key="3">
    <source>
        <dbReference type="ARBA" id="ARBA00022448"/>
    </source>
</evidence>
<dbReference type="PANTHER" id="PTHR46154:SF4">
    <property type="entry name" value="UREA ACTIVE TRANSPORTER"/>
    <property type="match status" value="1"/>
</dbReference>
<evidence type="ECO:0000256" key="1">
    <source>
        <dbReference type="ARBA" id="ARBA00004141"/>
    </source>
</evidence>
<dbReference type="EMBL" id="JABFUD020000004">
    <property type="protein sequence ID" value="KAI5081162.1"/>
    <property type="molecule type" value="Genomic_DNA"/>
</dbReference>
<name>A0A9D4V943_ADICA</name>
<dbReference type="CDD" id="cd11476">
    <property type="entry name" value="SLC5sbd_DUR3"/>
    <property type="match status" value="1"/>
</dbReference>
<accession>A0A9D4V943</accession>